<evidence type="ECO:0008006" key="4">
    <source>
        <dbReference type="Google" id="ProtNLM"/>
    </source>
</evidence>
<name>A0A150WJD8_BDEBC</name>
<dbReference type="Proteomes" id="UP000075320">
    <property type="component" value="Unassembled WGS sequence"/>
</dbReference>
<reference evidence="2 3" key="1">
    <citation type="submission" date="2016-03" db="EMBL/GenBank/DDBJ databases">
        <authorList>
            <person name="Ploux O."/>
        </authorList>
    </citation>
    <scope>NUCLEOTIDE SEQUENCE [LARGE SCALE GENOMIC DNA]</scope>
    <source>
        <strain evidence="2 3">R0</strain>
    </source>
</reference>
<organism evidence="2 3">
    <name type="scientific">Bdellovibrio bacteriovorus</name>
    <dbReference type="NCBI Taxonomy" id="959"/>
    <lineage>
        <taxon>Bacteria</taxon>
        <taxon>Pseudomonadati</taxon>
        <taxon>Bdellovibrionota</taxon>
        <taxon>Bdellovibrionia</taxon>
        <taxon>Bdellovibrionales</taxon>
        <taxon>Pseudobdellovibrionaceae</taxon>
        <taxon>Bdellovibrio</taxon>
    </lineage>
</organism>
<dbReference type="AlphaFoldDB" id="A0A150WJD8"/>
<proteinExistence type="predicted"/>
<feature type="signal peptide" evidence="1">
    <location>
        <begin position="1"/>
        <end position="19"/>
    </location>
</feature>
<evidence type="ECO:0000313" key="2">
    <source>
        <dbReference type="EMBL" id="KYG63832.1"/>
    </source>
</evidence>
<gene>
    <name evidence="2" type="ORF">AZI86_13515</name>
</gene>
<dbReference type="RefSeq" id="WP_061835726.1">
    <property type="nucleotide sequence ID" value="NZ_LUKE01000003.1"/>
</dbReference>
<comment type="caution">
    <text evidence="2">The sequence shown here is derived from an EMBL/GenBank/DDBJ whole genome shotgun (WGS) entry which is preliminary data.</text>
</comment>
<accession>A0A150WJD8</accession>
<protein>
    <recommendedName>
        <fullName evidence="4">Glycine zipper domain-containing protein</fullName>
    </recommendedName>
</protein>
<evidence type="ECO:0000313" key="3">
    <source>
        <dbReference type="Proteomes" id="UP000075320"/>
    </source>
</evidence>
<dbReference type="OrthoDB" id="5297880at2"/>
<sequence>MKILVITLVLLVQTSVCSAADLKSFLKTCAWGTLGGAAAGMVSMAFSDKPGDSWNNVAKGASLGLYAGIGYGVYQANKNPEPVPAYSVMPQFSKKGQVEGLQMTSTVYEF</sequence>
<keyword evidence="3" id="KW-1185">Reference proteome</keyword>
<dbReference type="EMBL" id="LUKE01000003">
    <property type="protein sequence ID" value="KYG63832.1"/>
    <property type="molecule type" value="Genomic_DNA"/>
</dbReference>
<feature type="chain" id="PRO_5007573063" description="Glycine zipper domain-containing protein" evidence="1">
    <location>
        <begin position="20"/>
        <end position="110"/>
    </location>
</feature>
<evidence type="ECO:0000256" key="1">
    <source>
        <dbReference type="SAM" id="SignalP"/>
    </source>
</evidence>
<keyword evidence="1" id="KW-0732">Signal</keyword>